<dbReference type="EMBL" id="JTCM02000005">
    <property type="protein sequence ID" value="NEU71730.1"/>
    <property type="molecule type" value="Genomic_DNA"/>
</dbReference>
<dbReference type="Proteomes" id="UP000031549">
    <property type="component" value="Unassembled WGS sequence"/>
</dbReference>
<organism evidence="1 2">
    <name type="scientific">Hassallia byssoidea VB512170</name>
    <dbReference type="NCBI Taxonomy" id="1304833"/>
    <lineage>
        <taxon>Bacteria</taxon>
        <taxon>Bacillati</taxon>
        <taxon>Cyanobacteriota</taxon>
        <taxon>Cyanophyceae</taxon>
        <taxon>Nostocales</taxon>
        <taxon>Tolypothrichaceae</taxon>
        <taxon>Hassallia</taxon>
    </lineage>
</organism>
<dbReference type="AlphaFoldDB" id="A0A846H554"/>
<keyword evidence="2" id="KW-1185">Reference proteome</keyword>
<reference evidence="1 2" key="1">
    <citation type="journal article" date="2015" name="Genome Announc.">
        <title>Draft Genome Sequence of Cyanobacterium Hassallia byssoidea Strain VB512170, Isolated from Monuments in India.</title>
        <authorList>
            <person name="Singh D."/>
            <person name="Chandrababunaidu M.M."/>
            <person name="Panda A."/>
            <person name="Sen D."/>
            <person name="Bhattacharyya S."/>
            <person name="Adhikary S.P."/>
            <person name="Tripathy S."/>
        </authorList>
    </citation>
    <scope>NUCLEOTIDE SEQUENCE [LARGE SCALE GENOMIC DNA]</scope>
    <source>
        <strain evidence="1 2">VB512170</strain>
    </source>
</reference>
<comment type="caution">
    <text evidence="1">The sequence shown here is derived from an EMBL/GenBank/DDBJ whole genome shotgun (WGS) entry which is preliminary data.</text>
</comment>
<evidence type="ECO:0000313" key="1">
    <source>
        <dbReference type="EMBL" id="NEU71730.1"/>
    </source>
</evidence>
<name>A0A846H554_9CYAN</name>
<sequence>MNKALEITKIELTPDGWTFNILSRRVGTITNPLGVRKTTYFGFDDENQAQKFQQWLKRKNKCSDAVIRPSERLKTLFEVKAWNVPTELIIECALKDLKEQTNATILIQSTTTR</sequence>
<dbReference type="RefSeq" id="WP_039744546.1">
    <property type="nucleotide sequence ID" value="NZ_JTCM02000005.1"/>
</dbReference>
<protein>
    <submittedName>
        <fullName evidence="1">Uncharacterized protein</fullName>
    </submittedName>
</protein>
<gene>
    <name evidence="1" type="ORF">PI95_003795</name>
</gene>
<proteinExistence type="predicted"/>
<accession>A0A846H554</accession>
<evidence type="ECO:0000313" key="2">
    <source>
        <dbReference type="Proteomes" id="UP000031549"/>
    </source>
</evidence>